<proteinExistence type="predicted"/>
<dbReference type="AlphaFoldDB" id="A0A2N1MM48"/>
<dbReference type="VEuPathDB" id="FungiDB:RhiirFUN_007285"/>
<dbReference type="InterPro" id="IPR027417">
    <property type="entry name" value="P-loop_NTPase"/>
</dbReference>
<evidence type="ECO:0000313" key="2">
    <source>
        <dbReference type="Proteomes" id="UP000233469"/>
    </source>
</evidence>
<dbReference type="GO" id="GO:0005789">
    <property type="term" value="C:endoplasmic reticulum membrane"/>
    <property type="evidence" value="ECO:0007669"/>
    <property type="project" value="TreeGrafter"/>
</dbReference>
<dbReference type="VEuPathDB" id="FungiDB:RhiirA1_396013"/>
<reference evidence="1 2" key="2">
    <citation type="submission" date="2017-10" db="EMBL/GenBank/DDBJ databases">
        <title>Extensive intraspecific genome diversity in a model arbuscular mycorrhizal fungus.</title>
        <authorList>
            <person name="Chen E.C.H."/>
            <person name="Morin E."/>
            <person name="Baudet D."/>
            <person name="Noel J."/>
            <person name="Ndikumana S."/>
            <person name="Charron P."/>
            <person name="St-Onge C."/>
            <person name="Giorgi J."/>
            <person name="Grigoriev I.V."/>
            <person name="Roux C."/>
            <person name="Martin F.M."/>
            <person name="Corradi N."/>
        </authorList>
    </citation>
    <scope>NUCLEOTIDE SEQUENCE [LARGE SCALE GENOMIC DNA]</scope>
    <source>
        <strain evidence="1 2">C2</strain>
    </source>
</reference>
<gene>
    <name evidence="1" type="ORF">RhiirC2_717501</name>
</gene>
<dbReference type="GO" id="GO:0045047">
    <property type="term" value="P:protein targeting to ER"/>
    <property type="evidence" value="ECO:0007669"/>
    <property type="project" value="TreeGrafter"/>
</dbReference>
<accession>A0A2N1MM48</accession>
<dbReference type="Proteomes" id="UP000233469">
    <property type="component" value="Unassembled WGS sequence"/>
</dbReference>
<organism evidence="1 2">
    <name type="scientific">Rhizophagus irregularis</name>
    <dbReference type="NCBI Taxonomy" id="588596"/>
    <lineage>
        <taxon>Eukaryota</taxon>
        <taxon>Fungi</taxon>
        <taxon>Fungi incertae sedis</taxon>
        <taxon>Mucoromycota</taxon>
        <taxon>Glomeromycotina</taxon>
        <taxon>Glomeromycetes</taxon>
        <taxon>Glomerales</taxon>
        <taxon>Glomeraceae</taxon>
        <taxon>Rhizophagus</taxon>
    </lineage>
</organism>
<dbReference type="VEuPathDB" id="FungiDB:FUN_005111"/>
<reference evidence="1 2" key="1">
    <citation type="submission" date="2016-04" db="EMBL/GenBank/DDBJ databases">
        <title>Genome analyses suggest a sexual origin of heterokaryosis in a supposedly ancient asexual fungus.</title>
        <authorList>
            <person name="Ropars J."/>
            <person name="Sedzielewska K."/>
            <person name="Noel J."/>
            <person name="Charron P."/>
            <person name="Farinelli L."/>
            <person name="Marton T."/>
            <person name="Kruger M."/>
            <person name="Pelin A."/>
            <person name="Brachmann A."/>
            <person name="Corradi N."/>
        </authorList>
    </citation>
    <scope>NUCLEOTIDE SEQUENCE [LARGE SCALE GENOMIC DNA]</scope>
    <source>
        <strain evidence="1 2">C2</strain>
    </source>
</reference>
<dbReference type="PANTHER" id="PTHR43134">
    <property type="entry name" value="SIGNAL RECOGNITION PARTICLE RECEPTOR SUBUNIT ALPHA"/>
    <property type="match status" value="1"/>
</dbReference>
<dbReference type="GO" id="GO:0005047">
    <property type="term" value="F:signal recognition particle binding"/>
    <property type="evidence" value="ECO:0007669"/>
    <property type="project" value="TreeGrafter"/>
</dbReference>
<dbReference type="GO" id="GO:0003924">
    <property type="term" value="F:GTPase activity"/>
    <property type="evidence" value="ECO:0007669"/>
    <property type="project" value="TreeGrafter"/>
</dbReference>
<dbReference type="VEuPathDB" id="FungiDB:RhiirFUN_007286"/>
<evidence type="ECO:0000313" key="1">
    <source>
        <dbReference type="EMBL" id="PKK62702.1"/>
    </source>
</evidence>
<sequence length="177" mass="20714">MAPFMSMIFKGFRTSKTISYDSEWKISFMSDNDIETGFLVHLQTLDILDTKKVLPFIMTDEIYQLSHVRKYDHHKFNRDMVWGFKVEKLALVHNMDPRSTNLPRLIWLIQNELKVLIRLAKNKFDVVLIDTMGRMEALAKLISVNNPDKMIFALVGNEAVDQLTKLNQALGFFWIME</sequence>
<comment type="caution">
    <text evidence="1">The sequence shown here is derived from an EMBL/GenBank/DDBJ whole genome shotgun (WGS) entry which is preliminary data.</text>
</comment>
<dbReference type="PANTHER" id="PTHR43134:SF1">
    <property type="entry name" value="SIGNAL RECOGNITION PARTICLE RECEPTOR SUBUNIT ALPHA"/>
    <property type="match status" value="1"/>
</dbReference>
<dbReference type="VEuPathDB" id="FungiDB:FUN_005112"/>
<dbReference type="Gene3D" id="3.40.50.300">
    <property type="entry name" value="P-loop containing nucleotide triphosphate hydrolases"/>
    <property type="match status" value="1"/>
</dbReference>
<name>A0A2N1MM48_9GLOM</name>
<protein>
    <submittedName>
        <fullName evidence="1">Uncharacterized protein</fullName>
    </submittedName>
</protein>
<dbReference type="EMBL" id="LLXL01001837">
    <property type="protein sequence ID" value="PKK62702.1"/>
    <property type="molecule type" value="Genomic_DNA"/>
</dbReference>